<evidence type="ECO:0000313" key="9">
    <source>
        <dbReference type="EMBL" id="CAL4153795.1"/>
    </source>
</evidence>
<keyword evidence="6 8" id="KW-0472">Membrane</keyword>
<evidence type="ECO:0000256" key="2">
    <source>
        <dbReference type="ARBA" id="ARBA00008141"/>
    </source>
</evidence>
<dbReference type="GO" id="GO:0016020">
    <property type="term" value="C:membrane"/>
    <property type="evidence" value="ECO:0007669"/>
    <property type="project" value="UniProtKB-SubCell"/>
</dbReference>
<reference evidence="9 10" key="1">
    <citation type="submission" date="2024-05" db="EMBL/GenBank/DDBJ databases">
        <authorList>
            <person name="Wallberg A."/>
        </authorList>
    </citation>
    <scope>NUCLEOTIDE SEQUENCE [LARGE SCALE GENOMIC DNA]</scope>
</reference>
<proteinExistence type="inferred from homology"/>
<dbReference type="Pfam" id="PF04923">
    <property type="entry name" value="Ninjurin"/>
    <property type="match status" value="1"/>
</dbReference>
<evidence type="ECO:0000256" key="6">
    <source>
        <dbReference type="ARBA" id="ARBA00023136"/>
    </source>
</evidence>
<dbReference type="EMBL" id="CAXKWB010039857">
    <property type="protein sequence ID" value="CAL4153795.1"/>
    <property type="molecule type" value="Genomic_DNA"/>
</dbReference>
<protein>
    <recommendedName>
        <fullName evidence="11">Ninjurin-2</fullName>
    </recommendedName>
</protein>
<keyword evidence="3 8" id="KW-0812">Transmembrane</keyword>
<evidence type="ECO:0000256" key="4">
    <source>
        <dbReference type="ARBA" id="ARBA00022889"/>
    </source>
</evidence>
<evidence type="ECO:0008006" key="11">
    <source>
        <dbReference type="Google" id="ProtNLM"/>
    </source>
</evidence>
<dbReference type="GO" id="GO:0007155">
    <property type="term" value="P:cell adhesion"/>
    <property type="evidence" value="ECO:0007669"/>
    <property type="project" value="UniProtKB-KW"/>
</dbReference>
<dbReference type="PANTHER" id="PTHR12316:SF17">
    <property type="entry name" value="NINJURIN C, ISOFORM D"/>
    <property type="match status" value="1"/>
</dbReference>
<comment type="subcellular location">
    <subcellularLocation>
        <location evidence="1">Membrane</location>
        <topology evidence="1">Multi-pass membrane protein</topology>
    </subcellularLocation>
</comment>
<dbReference type="Proteomes" id="UP001497623">
    <property type="component" value="Unassembled WGS sequence"/>
</dbReference>
<evidence type="ECO:0000256" key="5">
    <source>
        <dbReference type="ARBA" id="ARBA00022989"/>
    </source>
</evidence>
<gene>
    <name evidence="9" type="ORF">MNOR_LOCUS31230</name>
</gene>
<feature type="region of interest" description="Disordered" evidence="7">
    <location>
        <begin position="69"/>
        <end position="93"/>
    </location>
</feature>
<evidence type="ECO:0000256" key="1">
    <source>
        <dbReference type="ARBA" id="ARBA00004141"/>
    </source>
</evidence>
<feature type="non-terminal residue" evidence="9">
    <location>
        <position position="232"/>
    </location>
</feature>
<name>A0AAV2S290_MEGNR</name>
<evidence type="ECO:0000256" key="7">
    <source>
        <dbReference type="SAM" id="MobiDB-lite"/>
    </source>
</evidence>
<organism evidence="9 10">
    <name type="scientific">Meganyctiphanes norvegica</name>
    <name type="common">Northern krill</name>
    <name type="synonym">Thysanopoda norvegica</name>
    <dbReference type="NCBI Taxonomy" id="48144"/>
    <lineage>
        <taxon>Eukaryota</taxon>
        <taxon>Metazoa</taxon>
        <taxon>Ecdysozoa</taxon>
        <taxon>Arthropoda</taxon>
        <taxon>Crustacea</taxon>
        <taxon>Multicrustacea</taxon>
        <taxon>Malacostraca</taxon>
        <taxon>Eumalacostraca</taxon>
        <taxon>Eucarida</taxon>
        <taxon>Euphausiacea</taxon>
        <taxon>Euphausiidae</taxon>
        <taxon>Meganyctiphanes</taxon>
    </lineage>
</organism>
<accession>A0AAV2S290</accession>
<keyword evidence="5 8" id="KW-1133">Transmembrane helix</keyword>
<feature type="transmembrane region" description="Helical" evidence="8">
    <location>
        <begin position="136"/>
        <end position="160"/>
    </location>
</feature>
<dbReference type="GO" id="GO:0042246">
    <property type="term" value="P:tissue regeneration"/>
    <property type="evidence" value="ECO:0007669"/>
    <property type="project" value="InterPro"/>
</dbReference>
<comment type="similarity">
    <text evidence="2">Belongs to the ninjurin family.</text>
</comment>
<dbReference type="PANTHER" id="PTHR12316">
    <property type="entry name" value="NINJURIN-RELATED"/>
    <property type="match status" value="1"/>
</dbReference>
<dbReference type="AlphaFoldDB" id="A0AAV2S290"/>
<sequence>MSIHSVKRSSSSRGWPTLLVPPTYEDFHDELDRPFLNVDNSRPIIQPMQPKIVERPRTSTLAPPKLKKAPSIMDMLGPPTTTNKPKAPRDPNLEKHNVMKRNMSVAKVLVSWDISLFSANANQLRTLLNYGDRSEYTYYIILTCLLLSLSLQLISGITLIVSEKFDLEDEDWSEYLNNAVVIQVFFIVIINVFISGFGVNVMSIKQFMDNKIRKEQTINFVNTTSIIARNHK</sequence>
<evidence type="ECO:0000256" key="3">
    <source>
        <dbReference type="ARBA" id="ARBA00022692"/>
    </source>
</evidence>
<evidence type="ECO:0000256" key="8">
    <source>
        <dbReference type="SAM" id="Phobius"/>
    </source>
</evidence>
<keyword evidence="4" id="KW-0130">Cell adhesion</keyword>
<comment type="caution">
    <text evidence="9">The sequence shown here is derived from an EMBL/GenBank/DDBJ whole genome shotgun (WGS) entry which is preliminary data.</text>
</comment>
<feature type="transmembrane region" description="Helical" evidence="8">
    <location>
        <begin position="180"/>
        <end position="204"/>
    </location>
</feature>
<evidence type="ECO:0000313" key="10">
    <source>
        <dbReference type="Proteomes" id="UP001497623"/>
    </source>
</evidence>
<keyword evidence="10" id="KW-1185">Reference proteome</keyword>
<dbReference type="InterPro" id="IPR007007">
    <property type="entry name" value="Ninjurin"/>
</dbReference>